<reference evidence="1 2" key="1">
    <citation type="submission" date="2022-02" db="EMBL/GenBank/DDBJ databases">
        <title>Genome of Erysipelotrichaceae sp. nov. NSJ-176 isolated from human feces.</title>
        <authorList>
            <person name="Abdugheni R."/>
        </authorList>
    </citation>
    <scope>NUCLEOTIDE SEQUENCE [LARGE SCALE GENOMIC DNA]</scope>
    <source>
        <strain evidence="1 2">NSJ-176</strain>
    </source>
</reference>
<dbReference type="InterPro" id="IPR011204">
    <property type="entry name" value="Virulence_RhuM-like"/>
</dbReference>
<protein>
    <submittedName>
        <fullName evidence="1">Virulence RhuM family protein</fullName>
    </submittedName>
</protein>
<dbReference type="PANTHER" id="PTHR35810:SF1">
    <property type="entry name" value="CYTOPLASMIC PROTEIN"/>
    <property type="match status" value="1"/>
</dbReference>
<gene>
    <name evidence="1" type="ORF">LQE99_09640</name>
</gene>
<dbReference type="Pfam" id="PF13310">
    <property type="entry name" value="Virulence_RhuM"/>
    <property type="match status" value="1"/>
</dbReference>
<keyword evidence="2" id="KW-1185">Reference proteome</keyword>
<evidence type="ECO:0000313" key="2">
    <source>
        <dbReference type="Proteomes" id="UP001202402"/>
    </source>
</evidence>
<dbReference type="Proteomes" id="UP001202402">
    <property type="component" value="Unassembled WGS sequence"/>
</dbReference>
<accession>A0ABS9R6X2</accession>
<comment type="caution">
    <text evidence="1">The sequence shown here is derived from an EMBL/GenBank/DDBJ whole genome shotgun (WGS) entry which is preliminary data.</text>
</comment>
<proteinExistence type="predicted"/>
<dbReference type="EMBL" id="JAKVPQ010000006">
    <property type="protein sequence ID" value="MCH4285390.1"/>
    <property type="molecule type" value="Genomic_DNA"/>
</dbReference>
<evidence type="ECO:0000313" key="1">
    <source>
        <dbReference type="EMBL" id="MCH4285390.1"/>
    </source>
</evidence>
<organism evidence="1 2">
    <name type="scientific">Amedibacillus hominis</name>
    <dbReference type="NCBI Taxonomy" id="2897776"/>
    <lineage>
        <taxon>Bacteria</taxon>
        <taxon>Bacillati</taxon>
        <taxon>Bacillota</taxon>
        <taxon>Erysipelotrichia</taxon>
        <taxon>Erysipelotrichales</taxon>
        <taxon>Erysipelotrichaceae</taxon>
        <taxon>Amedibacillus</taxon>
    </lineage>
</organism>
<sequence length="335" mass="38834">MNNYDDMNQKSNMIIYTTEDGLTKIETTFDEDTVWLSIDQMAELFQRDRSVIGKHVRNIFKEGELVKESVWAKFAYTAADGKVYDVDYYNLDVIISVGYRVKSKRGTQFRIWATNILKEYMKKGFAMDDERLKNLGGGGYFKELLERIRDIRASEKVFYRQVLEIYATSIDYDPKAEISIRFFKKVQNKIHYAIHGQTAAEVIYSRADAEKEFMGLTTFAGNQPTLKEAVIAKNYLDEKELRAMGQLVSGYLDFAERQAEREQVMTMQDWAEHLDRILTMSGEQLLIGNGSISHKQAVDKATDEYRKYKARTLSDVETDYLNSIKMLEQKTDGKE</sequence>
<dbReference type="RefSeq" id="WP_117453297.1">
    <property type="nucleotide sequence ID" value="NZ_JAKVPQ010000006.1"/>
</dbReference>
<dbReference type="PANTHER" id="PTHR35810">
    <property type="entry name" value="CYTOPLASMIC PROTEIN-RELATED"/>
    <property type="match status" value="1"/>
</dbReference>
<dbReference type="PIRSF" id="PIRSF015268">
    <property type="entry name" value="Virulence_RhuM"/>
    <property type="match status" value="1"/>
</dbReference>
<name>A0ABS9R6X2_9FIRM</name>